<gene>
    <name evidence="7" type="ORF">UFOPK2625_01228</name>
    <name evidence="8" type="ORF">UFOPK4043_00740</name>
    <name evidence="9" type="ORF">UFOPK4092_00737</name>
</gene>
<dbReference type="SMART" id="SM00849">
    <property type="entry name" value="Lactamase_B"/>
    <property type="match status" value="1"/>
</dbReference>
<evidence type="ECO:0000256" key="5">
    <source>
        <dbReference type="ARBA" id="ARBA00022833"/>
    </source>
</evidence>
<dbReference type="GO" id="GO:0046872">
    <property type="term" value="F:metal ion binding"/>
    <property type="evidence" value="ECO:0007669"/>
    <property type="project" value="UniProtKB-KW"/>
</dbReference>
<keyword evidence="4" id="KW-0378">Hydrolase</keyword>
<dbReference type="Gene3D" id="3.60.15.10">
    <property type="entry name" value="Ribonuclease Z/Hydroxyacylglutathione hydrolase-like"/>
    <property type="match status" value="1"/>
</dbReference>
<dbReference type="GO" id="GO:0016787">
    <property type="term" value="F:hydrolase activity"/>
    <property type="evidence" value="ECO:0007669"/>
    <property type="project" value="UniProtKB-KW"/>
</dbReference>
<dbReference type="SUPFAM" id="SSF56281">
    <property type="entry name" value="Metallo-hydrolase/oxidoreductase"/>
    <property type="match status" value="1"/>
</dbReference>
<evidence type="ECO:0000313" key="8">
    <source>
        <dbReference type="EMBL" id="CAB5004667.1"/>
    </source>
</evidence>
<dbReference type="EMBL" id="CAEZXZ010000212">
    <property type="protein sequence ID" value="CAB4715220.1"/>
    <property type="molecule type" value="Genomic_DNA"/>
</dbReference>
<feature type="domain" description="Metallo-beta-lactamase" evidence="6">
    <location>
        <begin position="58"/>
        <end position="260"/>
    </location>
</feature>
<evidence type="ECO:0000259" key="6">
    <source>
        <dbReference type="SMART" id="SM00849"/>
    </source>
</evidence>
<evidence type="ECO:0000313" key="7">
    <source>
        <dbReference type="EMBL" id="CAB4715220.1"/>
    </source>
</evidence>
<dbReference type="AlphaFoldDB" id="A0A6J6QTU8"/>
<dbReference type="EMBL" id="CAFBPA010000092">
    <property type="protein sequence ID" value="CAB5004667.1"/>
    <property type="molecule type" value="Genomic_DNA"/>
</dbReference>
<protein>
    <submittedName>
        <fullName evidence="7">Unannotated protein</fullName>
    </submittedName>
</protein>
<dbReference type="PANTHER" id="PTHR42978">
    <property type="entry name" value="QUORUM-QUENCHING LACTONASE YTNP-RELATED-RELATED"/>
    <property type="match status" value="1"/>
</dbReference>
<dbReference type="Pfam" id="PF00753">
    <property type="entry name" value="Lactamase_B"/>
    <property type="match status" value="1"/>
</dbReference>
<comment type="similarity">
    <text evidence="2">Belongs to the metallo-beta-lactamase superfamily.</text>
</comment>
<evidence type="ECO:0000256" key="4">
    <source>
        <dbReference type="ARBA" id="ARBA00022801"/>
    </source>
</evidence>
<proteinExistence type="inferred from homology"/>
<evidence type="ECO:0000256" key="3">
    <source>
        <dbReference type="ARBA" id="ARBA00022723"/>
    </source>
</evidence>
<name>A0A6J6QTU8_9ZZZZ</name>
<evidence type="ECO:0000313" key="9">
    <source>
        <dbReference type="EMBL" id="CAB5017425.1"/>
    </source>
</evidence>
<dbReference type="CDD" id="cd07729">
    <property type="entry name" value="AHL_lactonase_MBL-fold"/>
    <property type="match status" value="1"/>
</dbReference>
<evidence type="ECO:0000256" key="1">
    <source>
        <dbReference type="ARBA" id="ARBA00001947"/>
    </source>
</evidence>
<keyword evidence="3" id="KW-0479">Metal-binding</keyword>
<accession>A0A6J6QTU8</accession>
<evidence type="ECO:0000256" key="2">
    <source>
        <dbReference type="ARBA" id="ARBA00007749"/>
    </source>
</evidence>
<dbReference type="EMBL" id="CAFBPJ010000068">
    <property type="protein sequence ID" value="CAB5017425.1"/>
    <property type="molecule type" value="Genomic_DNA"/>
</dbReference>
<organism evidence="7">
    <name type="scientific">freshwater metagenome</name>
    <dbReference type="NCBI Taxonomy" id="449393"/>
    <lineage>
        <taxon>unclassified sequences</taxon>
        <taxon>metagenomes</taxon>
        <taxon>ecological metagenomes</taxon>
    </lineage>
</organism>
<sequence>MAVKIHNIVTGELGNSLATSLLNSGVHPEIPYADTLPYGFTDGIILRDGTVTKAVMIPVPVWLIEGADKTILIDTGLGDVDEVHAMQNKYGVNVVTSRGADQSLVAGLAAHGVDPRDIDIVVITHCHFDHVGNNEMFPNATFIVQKDELPQAITPPSFCMYYYPEYSYKMDAVRSQLKIIDGDYQIDNAVKLVKIGGHTPGCMVVMVETDLGTVCLTSDIMYNYKNLELNWPTGSFWDLPDLMAGYDRIRREADIIVPEHDWYVRTLFPSGTIG</sequence>
<reference evidence="7" key="1">
    <citation type="submission" date="2020-05" db="EMBL/GenBank/DDBJ databases">
        <authorList>
            <person name="Chiriac C."/>
            <person name="Salcher M."/>
            <person name="Ghai R."/>
            <person name="Kavagutti S V."/>
        </authorList>
    </citation>
    <scope>NUCLEOTIDE SEQUENCE</scope>
</reference>
<dbReference type="PANTHER" id="PTHR42978:SF7">
    <property type="entry name" value="METALLO-HYDROLASE RV2300C-RELATED"/>
    <property type="match status" value="1"/>
</dbReference>
<dbReference type="InterPro" id="IPR036866">
    <property type="entry name" value="RibonucZ/Hydroxyglut_hydro"/>
</dbReference>
<comment type="cofactor">
    <cofactor evidence="1">
        <name>Zn(2+)</name>
        <dbReference type="ChEBI" id="CHEBI:29105"/>
    </cofactor>
</comment>
<dbReference type="InterPro" id="IPR051013">
    <property type="entry name" value="MBL_superfamily_lactonases"/>
</dbReference>
<keyword evidence="5" id="KW-0862">Zinc</keyword>
<dbReference type="InterPro" id="IPR001279">
    <property type="entry name" value="Metallo-B-lactamas"/>
</dbReference>